<feature type="region of interest" description="Disordered" evidence="1">
    <location>
        <begin position="264"/>
        <end position="293"/>
    </location>
</feature>
<keyword evidence="3" id="KW-1185">Reference proteome</keyword>
<gene>
    <name evidence="2" type="ORF">EGW08_003755</name>
</gene>
<organism evidence="2 3">
    <name type="scientific">Elysia chlorotica</name>
    <name type="common">Eastern emerald elysia</name>
    <name type="synonym">Sea slug</name>
    <dbReference type="NCBI Taxonomy" id="188477"/>
    <lineage>
        <taxon>Eukaryota</taxon>
        <taxon>Metazoa</taxon>
        <taxon>Spiralia</taxon>
        <taxon>Lophotrochozoa</taxon>
        <taxon>Mollusca</taxon>
        <taxon>Gastropoda</taxon>
        <taxon>Heterobranchia</taxon>
        <taxon>Euthyneura</taxon>
        <taxon>Panpulmonata</taxon>
        <taxon>Sacoglossa</taxon>
        <taxon>Placobranchoidea</taxon>
        <taxon>Plakobranchidae</taxon>
        <taxon>Elysia</taxon>
    </lineage>
</organism>
<evidence type="ECO:0000313" key="2">
    <source>
        <dbReference type="EMBL" id="RUS88497.1"/>
    </source>
</evidence>
<comment type="caution">
    <text evidence="2">The sequence shown here is derived from an EMBL/GenBank/DDBJ whole genome shotgun (WGS) entry which is preliminary data.</text>
</comment>
<feature type="compositionally biased region" description="Low complexity" evidence="1">
    <location>
        <begin position="47"/>
        <end position="57"/>
    </location>
</feature>
<feature type="region of interest" description="Disordered" evidence="1">
    <location>
        <begin position="47"/>
        <end position="77"/>
    </location>
</feature>
<feature type="compositionally biased region" description="Polar residues" evidence="1">
    <location>
        <begin position="186"/>
        <end position="206"/>
    </location>
</feature>
<dbReference type="Proteomes" id="UP000271974">
    <property type="component" value="Unassembled WGS sequence"/>
</dbReference>
<dbReference type="OrthoDB" id="6365503at2759"/>
<proteinExistence type="predicted"/>
<name>A0A433U3T8_ELYCH</name>
<feature type="compositionally biased region" description="Polar residues" evidence="1">
    <location>
        <begin position="214"/>
        <end position="243"/>
    </location>
</feature>
<evidence type="ECO:0000256" key="1">
    <source>
        <dbReference type="SAM" id="MobiDB-lite"/>
    </source>
</evidence>
<dbReference type="AlphaFoldDB" id="A0A433U3T8"/>
<feature type="compositionally biased region" description="Polar residues" evidence="1">
    <location>
        <begin position="264"/>
        <end position="278"/>
    </location>
</feature>
<evidence type="ECO:0000313" key="3">
    <source>
        <dbReference type="Proteomes" id="UP000271974"/>
    </source>
</evidence>
<feature type="region of interest" description="Disordered" evidence="1">
    <location>
        <begin position="186"/>
        <end position="243"/>
    </location>
</feature>
<accession>A0A433U3T8</accession>
<sequence>MRRVSRCNDMASLGFSRKRSHDDVDDGDECLPISKRINSLHIEGQSAAGLQAGQASASRERTDDGFPCTSSTSPDMLSDDVAAATSEFYPAAMMQSRQSDMPRLPRIDEHMFQNAQASRHGASSGRMNPQSVLPINHHYHRQDTSSSTHPYNNSMFLPTSFQNQPLATPGQPNFLAHNLESCNHPHASQSQFYSPHTSEMTGISQHNHSHDCFDSNNPNSMDMQQPSRSAFPNNGQQALSSHSMDAQQGFTYLGSVCNDHRQQNLQQANHERSSTSYVDHSESNSNSSNSRLGFEETRIDCTGSNDFQSEQLPSGSYEPELGMSENPFYFSVNQLLYEAHMSRVRRLNPFPGQS</sequence>
<reference evidence="2 3" key="1">
    <citation type="submission" date="2019-01" db="EMBL/GenBank/DDBJ databases">
        <title>A draft genome assembly of the solar-powered sea slug Elysia chlorotica.</title>
        <authorList>
            <person name="Cai H."/>
            <person name="Li Q."/>
            <person name="Fang X."/>
            <person name="Li J."/>
            <person name="Curtis N.E."/>
            <person name="Altenburger A."/>
            <person name="Shibata T."/>
            <person name="Feng M."/>
            <person name="Maeda T."/>
            <person name="Schwartz J.A."/>
            <person name="Shigenobu S."/>
            <person name="Lundholm N."/>
            <person name="Nishiyama T."/>
            <person name="Yang H."/>
            <person name="Hasebe M."/>
            <person name="Li S."/>
            <person name="Pierce S.K."/>
            <person name="Wang J."/>
        </authorList>
    </citation>
    <scope>NUCLEOTIDE SEQUENCE [LARGE SCALE GENOMIC DNA]</scope>
    <source>
        <strain evidence="2">EC2010</strain>
        <tissue evidence="2">Whole organism of an adult</tissue>
    </source>
</reference>
<protein>
    <submittedName>
        <fullName evidence="2">Uncharacterized protein</fullName>
    </submittedName>
</protein>
<dbReference type="EMBL" id="RQTK01000081">
    <property type="protein sequence ID" value="RUS88497.1"/>
    <property type="molecule type" value="Genomic_DNA"/>
</dbReference>